<evidence type="ECO:0000256" key="7">
    <source>
        <dbReference type="SAM" id="MobiDB-lite"/>
    </source>
</evidence>
<dbReference type="SUPFAM" id="SSF52833">
    <property type="entry name" value="Thioredoxin-like"/>
    <property type="match status" value="1"/>
</dbReference>
<dbReference type="InterPro" id="IPR017937">
    <property type="entry name" value="Thioredoxin_CS"/>
</dbReference>
<gene>
    <name evidence="9" type="primary">trxA_1</name>
    <name evidence="9" type="ORF">GCM10009843_40920</name>
</gene>
<dbReference type="PROSITE" id="PS51352">
    <property type="entry name" value="THIOREDOXIN_2"/>
    <property type="match status" value="1"/>
</dbReference>
<proteinExistence type="inferred from homology"/>
<keyword evidence="4" id="KW-1015">Disulfide bond</keyword>
<dbReference type="PANTHER" id="PTHR45663">
    <property type="entry name" value="GEO12009P1"/>
    <property type="match status" value="1"/>
</dbReference>
<evidence type="ECO:0000256" key="2">
    <source>
        <dbReference type="ARBA" id="ARBA00022448"/>
    </source>
</evidence>
<keyword evidence="3" id="KW-0249">Electron transport</keyword>
<dbReference type="CDD" id="cd02947">
    <property type="entry name" value="TRX_family"/>
    <property type="match status" value="1"/>
</dbReference>
<evidence type="ECO:0000256" key="6">
    <source>
        <dbReference type="NCBIfam" id="TIGR01068"/>
    </source>
</evidence>
<feature type="region of interest" description="Disordered" evidence="7">
    <location>
        <begin position="110"/>
        <end position="132"/>
    </location>
</feature>
<evidence type="ECO:0000256" key="1">
    <source>
        <dbReference type="ARBA" id="ARBA00008987"/>
    </source>
</evidence>
<dbReference type="Gene3D" id="3.40.30.10">
    <property type="entry name" value="Glutaredoxin"/>
    <property type="match status" value="1"/>
</dbReference>
<protein>
    <recommendedName>
        <fullName evidence="6">Thioredoxin</fullName>
    </recommendedName>
</protein>
<dbReference type="InterPro" id="IPR013766">
    <property type="entry name" value="Thioredoxin_domain"/>
</dbReference>
<keyword evidence="10" id="KW-1185">Reference proteome</keyword>
<dbReference type="NCBIfam" id="TIGR01068">
    <property type="entry name" value="thioredoxin"/>
    <property type="match status" value="1"/>
</dbReference>
<keyword evidence="5" id="KW-0676">Redox-active center</keyword>
<evidence type="ECO:0000313" key="10">
    <source>
        <dbReference type="Proteomes" id="UP001500575"/>
    </source>
</evidence>
<comment type="similarity">
    <text evidence="1">Belongs to the thioredoxin family.</text>
</comment>
<keyword evidence="2" id="KW-0813">Transport</keyword>
<feature type="domain" description="Thioredoxin" evidence="8">
    <location>
        <begin position="1"/>
        <end position="105"/>
    </location>
</feature>
<reference evidence="9 10" key="1">
    <citation type="journal article" date="2019" name="Int. J. Syst. Evol. Microbiol.">
        <title>The Global Catalogue of Microorganisms (GCM) 10K type strain sequencing project: providing services to taxonomists for standard genome sequencing and annotation.</title>
        <authorList>
            <consortium name="The Broad Institute Genomics Platform"/>
            <consortium name="The Broad Institute Genome Sequencing Center for Infectious Disease"/>
            <person name="Wu L."/>
            <person name="Ma J."/>
        </authorList>
    </citation>
    <scope>NUCLEOTIDE SEQUENCE [LARGE SCALE GENOMIC DNA]</scope>
    <source>
        <strain evidence="9 10">JCM 16021</strain>
    </source>
</reference>
<dbReference type="PANTHER" id="PTHR45663:SF40">
    <property type="entry name" value="THIOREDOXIN 2"/>
    <property type="match status" value="1"/>
</dbReference>
<evidence type="ECO:0000256" key="5">
    <source>
        <dbReference type="ARBA" id="ARBA00023284"/>
    </source>
</evidence>
<dbReference type="InterPro" id="IPR036249">
    <property type="entry name" value="Thioredoxin-like_sf"/>
</dbReference>
<dbReference type="PRINTS" id="PR00421">
    <property type="entry name" value="THIOREDOXIN"/>
</dbReference>
<organism evidence="9 10">
    <name type="scientific">Nocardioides bigeumensis</name>
    <dbReference type="NCBI Taxonomy" id="433657"/>
    <lineage>
        <taxon>Bacteria</taxon>
        <taxon>Bacillati</taxon>
        <taxon>Actinomycetota</taxon>
        <taxon>Actinomycetes</taxon>
        <taxon>Propionibacteriales</taxon>
        <taxon>Nocardioidaceae</taxon>
        <taxon>Nocardioides</taxon>
    </lineage>
</organism>
<dbReference type="Proteomes" id="UP001500575">
    <property type="component" value="Unassembled WGS sequence"/>
</dbReference>
<comment type="caution">
    <text evidence="9">The sequence shown here is derived from an EMBL/GenBank/DDBJ whole genome shotgun (WGS) entry which is preliminary data.</text>
</comment>
<name>A0ABN2YZG4_9ACTN</name>
<dbReference type="Pfam" id="PF00085">
    <property type="entry name" value="Thioredoxin"/>
    <property type="match status" value="1"/>
</dbReference>
<accession>A0ABN2YZG4</accession>
<evidence type="ECO:0000259" key="8">
    <source>
        <dbReference type="PROSITE" id="PS51352"/>
    </source>
</evidence>
<feature type="compositionally biased region" description="Acidic residues" evidence="7">
    <location>
        <begin position="110"/>
        <end position="125"/>
    </location>
</feature>
<sequence>MTTVELGSANFERTILDNEIVLVDFWASWCGPCRQFAPVFERASDEHPDIVFAKVDTEAEQQLAGAAQISAIPTLMAFKGGRMVYREAGALPPAVFAQLIDAVIELDLTEVDEDREAEDADDAEQPGETREA</sequence>
<evidence type="ECO:0000256" key="4">
    <source>
        <dbReference type="ARBA" id="ARBA00023157"/>
    </source>
</evidence>
<evidence type="ECO:0000313" key="9">
    <source>
        <dbReference type="EMBL" id="GAA2134446.1"/>
    </source>
</evidence>
<dbReference type="InterPro" id="IPR005746">
    <property type="entry name" value="Thioredoxin"/>
</dbReference>
<evidence type="ECO:0000256" key="3">
    <source>
        <dbReference type="ARBA" id="ARBA00022982"/>
    </source>
</evidence>
<dbReference type="EMBL" id="BAAAQQ010000014">
    <property type="protein sequence ID" value="GAA2134446.1"/>
    <property type="molecule type" value="Genomic_DNA"/>
</dbReference>
<dbReference type="RefSeq" id="WP_344305720.1">
    <property type="nucleotide sequence ID" value="NZ_BAAAQQ010000014.1"/>
</dbReference>
<dbReference type="PROSITE" id="PS00194">
    <property type="entry name" value="THIOREDOXIN_1"/>
    <property type="match status" value="1"/>
</dbReference>